<evidence type="ECO:0000313" key="1">
    <source>
        <dbReference type="EMBL" id="PZP22274.1"/>
    </source>
</evidence>
<proteinExistence type="predicted"/>
<gene>
    <name evidence="1" type="ORF">DI599_15870</name>
</gene>
<evidence type="ECO:0000313" key="2">
    <source>
        <dbReference type="Proteomes" id="UP000249198"/>
    </source>
</evidence>
<organism evidence="1 2">
    <name type="scientific">Pseudomonas kuykendallii</name>
    <dbReference type="NCBI Taxonomy" id="1007099"/>
    <lineage>
        <taxon>Bacteria</taxon>
        <taxon>Pseudomonadati</taxon>
        <taxon>Pseudomonadota</taxon>
        <taxon>Gammaproteobacteria</taxon>
        <taxon>Pseudomonadales</taxon>
        <taxon>Pseudomonadaceae</taxon>
        <taxon>Pseudomonas</taxon>
    </lineage>
</organism>
<dbReference type="Proteomes" id="UP000249198">
    <property type="component" value="Unassembled WGS sequence"/>
</dbReference>
<name>A0A2W5CXQ6_9PSED</name>
<dbReference type="EMBL" id="QFOH01000020">
    <property type="protein sequence ID" value="PZP22274.1"/>
    <property type="molecule type" value="Genomic_DNA"/>
</dbReference>
<comment type="caution">
    <text evidence="1">The sequence shown here is derived from an EMBL/GenBank/DDBJ whole genome shotgun (WGS) entry which is preliminary data.</text>
</comment>
<protein>
    <submittedName>
        <fullName evidence="1">Uncharacterized protein</fullName>
    </submittedName>
</protein>
<sequence length="76" mass="8718">MAEEYDRQRLLDDVWREPVLTVAPRYGLSDTGLKKLCPKLQIPTPSRGVQEIDNQDKRLNVFVVLLAANDREPRLG</sequence>
<dbReference type="RefSeq" id="WP_273233613.1">
    <property type="nucleotide sequence ID" value="NZ_QFOH01000020.1"/>
</dbReference>
<reference evidence="1 2" key="1">
    <citation type="submission" date="2017-08" db="EMBL/GenBank/DDBJ databases">
        <title>Infants hospitalized years apart are colonized by the same room-sourced microbial strains.</title>
        <authorList>
            <person name="Brooks B."/>
            <person name="Olm M.R."/>
            <person name="Firek B.A."/>
            <person name="Baker R."/>
            <person name="Thomas B.C."/>
            <person name="Morowitz M.J."/>
            <person name="Banfield J.F."/>
        </authorList>
    </citation>
    <scope>NUCLEOTIDE SEQUENCE [LARGE SCALE GENOMIC DNA]</scope>
    <source>
        <strain evidence="1">S2_009_000_R2_77</strain>
    </source>
</reference>
<dbReference type="AlphaFoldDB" id="A0A2W5CXQ6"/>
<accession>A0A2W5CXQ6</accession>